<keyword evidence="8" id="KW-1185">Reference proteome</keyword>
<feature type="transmembrane region" description="Helical" evidence="6">
    <location>
        <begin position="51"/>
        <end position="69"/>
    </location>
</feature>
<feature type="transmembrane region" description="Helical" evidence="6">
    <location>
        <begin position="191"/>
        <end position="209"/>
    </location>
</feature>
<feature type="transmembrane region" description="Helical" evidence="6">
    <location>
        <begin position="124"/>
        <end position="145"/>
    </location>
</feature>
<feature type="transmembrane region" description="Helical" evidence="6">
    <location>
        <begin position="357"/>
        <end position="379"/>
    </location>
</feature>
<proteinExistence type="predicted"/>
<evidence type="ECO:0000256" key="1">
    <source>
        <dbReference type="ARBA" id="ARBA00004651"/>
    </source>
</evidence>
<keyword evidence="3 6" id="KW-0812">Transmembrane</keyword>
<feature type="transmembrane region" description="Helical" evidence="6">
    <location>
        <begin position="481"/>
        <end position="503"/>
    </location>
</feature>
<dbReference type="InterPro" id="IPR024923">
    <property type="entry name" value="PG_synth_SpoVB"/>
</dbReference>
<evidence type="ECO:0000256" key="4">
    <source>
        <dbReference type="ARBA" id="ARBA00022989"/>
    </source>
</evidence>
<feature type="transmembrane region" description="Helical" evidence="6">
    <location>
        <begin position="285"/>
        <end position="305"/>
    </location>
</feature>
<keyword evidence="4 6" id="KW-1133">Transmembrane helix</keyword>
<evidence type="ECO:0000256" key="2">
    <source>
        <dbReference type="ARBA" id="ARBA00022475"/>
    </source>
</evidence>
<dbReference type="EMBL" id="JWIR02000042">
    <property type="protein sequence ID" value="KKB39407.1"/>
    <property type="molecule type" value="Genomic_DNA"/>
</dbReference>
<comment type="subcellular location">
    <subcellularLocation>
        <location evidence="1">Cell membrane</location>
        <topology evidence="1">Multi-pass membrane protein</topology>
    </subcellularLocation>
</comment>
<name>A0A0F5I2N1_BACTR</name>
<dbReference type="OrthoDB" id="9775950at2"/>
<accession>A0A0F5I2N1</accession>
<dbReference type="Proteomes" id="UP000031563">
    <property type="component" value="Unassembled WGS sequence"/>
</dbReference>
<dbReference type="InterPro" id="IPR050833">
    <property type="entry name" value="Poly_Biosynth_Transport"/>
</dbReference>
<feature type="transmembrane region" description="Helical" evidence="6">
    <location>
        <begin position="416"/>
        <end position="435"/>
    </location>
</feature>
<feature type="transmembrane region" description="Helical" evidence="6">
    <location>
        <begin position="230"/>
        <end position="253"/>
    </location>
</feature>
<feature type="transmembrane region" description="Helical" evidence="6">
    <location>
        <begin position="326"/>
        <end position="345"/>
    </location>
</feature>
<dbReference type="Pfam" id="PF01943">
    <property type="entry name" value="Polysacc_synt"/>
    <property type="match status" value="1"/>
</dbReference>
<evidence type="ECO:0000256" key="6">
    <source>
        <dbReference type="SAM" id="Phobius"/>
    </source>
</evidence>
<feature type="transmembrane region" description="Helical" evidence="6">
    <location>
        <begin position="166"/>
        <end position="185"/>
    </location>
</feature>
<keyword evidence="2" id="KW-1003">Cell membrane</keyword>
<feature type="transmembrane region" description="Helical" evidence="6">
    <location>
        <begin position="90"/>
        <end position="112"/>
    </location>
</feature>
<sequence length="528" mass="56677">MGTQRERNMLVEGAVILTAAAVFVKILSAVYRVPFQNIVGDIGFYIYQQVYPVYGIALSLATYGFPVVVSKMIAEAAGDERRRQEVIRSSYYVTGIFGLVLWAAVFFGSKWIADAMGDASLQPLLQVASLSFLLLPFLTVWRGIFQGENNMIPTALSQTVEQAVRVGGILFFSYWLIGQGASLYAAGAGAFAGSLAGGLAGIGILLYFIRSRRVSVKPSQIKRSGQRRELLGLFIKGAIICLPGMGLILFQLVDSFNLYEGLLQAGRGAWEAKGEKGVYDRGQPLLQLGTTAAVSLALAVVPLVTMASQRKQYEELDRHIQLALKASFAFGLAAAAGLINIMDAVNTMLFENSSGSLVLSIFCTAVLFSSLAAVLSGVLQGLGYDGIPAAAFLAGIALKYIGNIVLVPAYGTAGAALSTTAALAGVVLMLSAALWKKRKSSLFIQKSAGKAVLAAAAMTLSLYAWRWVADYTGWLQLDSRLAMTVLALSSTAIGAFVFIYMMIKVKLFTDEELQYLPFGDKLRRGKFL</sequence>
<reference evidence="7" key="1">
    <citation type="submission" date="2015-02" db="EMBL/GenBank/DDBJ databases">
        <title>Genome Assembly of Bacillaceae bacterium MTCC 8252.</title>
        <authorList>
            <person name="Verma A."/>
            <person name="Khatri I."/>
            <person name="Mual P."/>
            <person name="Subramanian S."/>
            <person name="Krishnamurthi S."/>
        </authorList>
    </citation>
    <scope>NUCLEOTIDE SEQUENCE [LARGE SCALE GENOMIC DNA]</scope>
    <source>
        <strain evidence="7">MTCC 8252</strain>
    </source>
</reference>
<evidence type="ECO:0000313" key="8">
    <source>
        <dbReference type="Proteomes" id="UP000031563"/>
    </source>
</evidence>
<evidence type="ECO:0000256" key="5">
    <source>
        <dbReference type="ARBA" id="ARBA00023136"/>
    </source>
</evidence>
<dbReference type="GO" id="GO:0005886">
    <property type="term" value="C:plasma membrane"/>
    <property type="evidence" value="ECO:0007669"/>
    <property type="project" value="UniProtKB-SubCell"/>
</dbReference>
<dbReference type="PIRSF" id="PIRSF038958">
    <property type="entry name" value="PG_synth_SpoVB"/>
    <property type="match status" value="1"/>
</dbReference>
<protein>
    <submittedName>
        <fullName evidence="7">Stage V sporulation protein</fullName>
    </submittedName>
</protein>
<evidence type="ECO:0000313" key="7">
    <source>
        <dbReference type="EMBL" id="KKB39407.1"/>
    </source>
</evidence>
<evidence type="ECO:0000256" key="3">
    <source>
        <dbReference type="ARBA" id="ARBA00022692"/>
    </source>
</evidence>
<dbReference type="RefSeq" id="WP_040047943.1">
    <property type="nucleotide sequence ID" value="NZ_JWIR02000042.1"/>
</dbReference>
<feature type="transmembrane region" description="Helical" evidence="6">
    <location>
        <begin position="9"/>
        <end position="31"/>
    </location>
</feature>
<gene>
    <name evidence="7" type="ORF">QY95_02430</name>
</gene>
<dbReference type="STRING" id="1221996.QY95_02430"/>
<dbReference type="PANTHER" id="PTHR30250:SF29">
    <property type="entry name" value="POLYSACCHARIDE BIOSYNTHESIS PROTEIN C-TERMINAL DOMAIN-CONTAINING PROTEIN"/>
    <property type="match status" value="1"/>
</dbReference>
<feature type="transmembrane region" description="Helical" evidence="6">
    <location>
        <begin position="447"/>
        <end position="469"/>
    </location>
</feature>
<feature type="transmembrane region" description="Helical" evidence="6">
    <location>
        <begin position="391"/>
        <end position="410"/>
    </location>
</feature>
<organism evidence="7 8">
    <name type="scientific">Bacillus thermotolerans</name>
    <name type="common">Quasibacillus thermotolerans</name>
    <dbReference type="NCBI Taxonomy" id="1221996"/>
    <lineage>
        <taxon>Bacteria</taxon>
        <taxon>Bacillati</taxon>
        <taxon>Bacillota</taxon>
        <taxon>Bacilli</taxon>
        <taxon>Bacillales</taxon>
        <taxon>Bacillaceae</taxon>
        <taxon>Bacillus</taxon>
    </lineage>
</organism>
<keyword evidence="5 6" id="KW-0472">Membrane</keyword>
<dbReference type="AlphaFoldDB" id="A0A0F5I2N1"/>
<dbReference type="PANTHER" id="PTHR30250">
    <property type="entry name" value="PST FAMILY PREDICTED COLANIC ACID TRANSPORTER"/>
    <property type="match status" value="1"/>
</dbReference>
<comment type="caution">
    <text evidence="7">The sequence shown here is derived from an EMBL/GenBank/DDBJ whole genome shotgun (WGS) entry which is preliminary data.</text>
</comment>
<dbReference type="CDD" id="cd13124">
    <property type="entry name" value="MATE_SpoVB_like"/>
    <property type="match status" value="1"/>
</dbReference>
<dbReference type="InterPro" id="IPR002797">
    <property type="entry name" value="Polysacc_synth"/>
</dbReference>